<dbReference type="InterPro" id="IPR001394">
    <property type="entry name" value="Peptidase_C19_UCH"/>
</dbReference>
<feature type="compositionally biased region" description="Acidic residues" evidence="8">
    <location>
        <begin position="1007"/>
        <end position="1019"/>
    </location>
</feature>
<evidence type="ECO:0000259" key="10">
    <source>
        <dbReference type="PROSITE" id="PS51283"/>
    </source>
</evidence>
<feature type="region of interest" description="Disordered" evidence="8">
    <location>
        <begin position="1259"/>
        <end position="1312"/>
    </location>
</feature>
<dbReference type="EMBL" id="ML992669">
    <property type="protein sequence ID" value="KAF2214073.1"/>
    <property type="molecule type" value="Genomic_DNA"/>
</dbReference>
<dbReference type="PANTHER" id="PTHR21646:SF24">
    <property type="entry name" value="UBIQUITIN CARBOXYL-TERMINAL HYDROLASE"/>
    <property type="match status" value="1"/>
</dbReference>
<evidence type="ECO:0000259" key="9">
    <source>
        <dbReference type="PROSITE" id="PS50235"/>
    </source>
</evidence>
<feature type="compositionally biased region" description="Basic and acidic residues" evidence="8">
    <location>
        <begin position="24"/>
        <end position="33"/>
    </location>
</feature>
<feature type="region of interest" description="Disordered" evidence="8">
    <location>
        <begin position="460"/>
        <end position="479"/>
    </location>
</feature>
<feature type="region of interest" description="Disordered" evidence="8">
    <location>
        <begin position="349"/>
        <end position="374"/>
    </location>
</feature>
<feature type="compositionally biased region" description="Basic and acidic residues" evidence="8">
    <location>
        <begin position="1469"/>
        <end position="1488"/>
    </location>
</feature>
<evidence type="ECO:0000256" key="8">
    <source>
        <dbReference type="SAM" id="MobiDB-lite"/>
    </source>
</evidence>
<feature type="compositionally biased region" description="Low complexity" evidence="8">
    <location>
        <begin position="985"/>
        <end position="1006"/>
    </location>
</feature>
<dbReference type="Gene3D" id="3.90.70.10">
    <property type="entry name" value="Cysteine proteinases"/>
    <property type="match status" value="2"/>
</dbReference>
<dbReference type="Pfam" id="PF00443">
    <property type="entry name" value="UCH"/>
    <property type="match status" value="1"/>
</dbReference>
<name>A0A6A6FL23_9PEZI</name>
<organism evidence="11 12">
    <name type="scientific">Cercospora zeae-maydis SCOH1-5</name>
    <dbReference type="NCBI Taxonomy" id="717836"/>
    <lineage>
        <taxon>Eukaryota</taxon>
        <taxon>Fungi</taxon>
        <taxon>Dikarya</taxon>
        <taxon>Ascomycota</taxon>
        <taxon>Pezizomycotina</taxon>
        <taxon>Dothideomycetes</taxon>
        <taxon>Dothideomycetidae</taxon>
        <taxon>Mycosphaerellales</taxon>
        <taxon>Mycosphaerellaceae</taxon>
        <taxon>Cercospora</taxon>
    </lineage>
</organism>
<keyword evidence="7" id="KW-0788">Thiol protease</keyword>
<evidence type="ECO:0000256" key="2">
    <source>
        <dbReference type="ARBA" id="ARBA00009085"/>
    </source>
</evidence>
<dbReference type="GO" id="GO:0006508">
    <property type="term" value="P:proteolysis"/>
    <property type="evidence" value="ECO:0007669"/>
    <property type="project" value="UniProtKB-KW"/>
</dbReference>
<protein>
    <recommendedName>
        <fullName evidence="3">ubiquitinyl hydrolase 1</fullName>
        <ecNumber evidence="3">3.4.19.12</ecNumber>
    </recommendedName>
</protein>
<evidence type="ECO:0000256" key="3">
    <source>
        <dbReference type="ARBA" id="ARBA00012759"/>
    </source>
</evidence>
<dbReference type="InterPro" id="IPR038765">
    <property type="entry name" value="Papain-like_cys_pep_sf"/>
</dbReference>
<keyword evidence="6" id="KW-0378">Hydrolase</keyword>
<dbReference type="SUPFAM" id="SSF54001">
    <property type="entry name" value="Cysteine proteinases"/>
    <property type="match status" value="1"/>
</dbReference>
<proteinExistence type="inferred from homology"/>
<evidence type="ECO:0000256" key="6">
    <source>
        <dbReference type="ARBA" id="ARBA00022801"/>
    </source>
</evidence>
<feature type="domain" description="USP" evidence="9">
    <location>
        <begin position="492"/>
        <end position="1238"/>
    </location>
</feature>
<feature type="region of interest" description="Disordered" evidence="8">
    <location>
        <begin position="868"/>
        <end position="895"/>
    </location>
</feature>
<feature type="compositionally biased region" description="Acidic residues" evidence="8">
    <location>
        <begin position="1457"/>
        <end position="1467"/>
    </location>
</feature>
<evidence type="ECO:0000256" key="5">
    <source>
        <dbReference type="ARBA" id="ARBA00022786"/>
    </source>
</evidence>
<dbReference type="InterPro" id="IPR035927">
    <property type="entry name" value="DUSP-like_sf"/>
</dbReference>
<keyword evidence="12" id="KW-1185">Reference proteome</keyword>
<sequence length="1488" mass="163223">MEERTVVSPGRTIGGGRSMSPAKRTAEEMEGAKKQTTSASTATDAAPPPPGSFPKDGEEPEPASDFDVAMTEMKDGGAQGTAGTSSTEEVELPPYTKEDQGVFAKGTDAYSTEQITQQVDNVRAMAARAPAEGDFGVCISNKWLTRVLSRTADGLQNKEFPKEAREGPVGPLDNSDIVPEGAFDEPHLHDAHGKHFIPLKVGLRLDDEFTILPASAYGVITANYGATSGQKAIYRYAHNTADPDAAGENVQYELYPPIITVRKVQQPDAEAHEKPKQKPGLTATEALKARREGREKFGQKHETDALRIVSSRSEKYKSFLTRAKNAAGIPISTKVKVWRLKDPAQVAVDQPNTTSSGAMVVTPPASRSASPAKSELPKLVLAPEEFKKMEVGTELESVPLSDQTHNDNYNGKSDMNTAGFFEDATMLLEEQIGGPAGGEFQSDSKKGVLSVINKNLGSKATTANNSRASSPAPGGMMTRGRALKNGKTRGTVGLQNLGNTCYMNSALQCIRSVEELAVYFLLKSYKPEINNDNPLGYHGAMANAYHTVIQGIYGNNTGGSFSPREFKNTLGRHQPMFSGYGQQDSQEFLSFLVDAIHEDLNRIHKKPYVENPDSEDSKVHDPAYIHELGEQYRTNHKKRNDSIAMDLFSGFYKNKMECPECDKVSITFDPYSLVTVQLPMEIAFQHDITYIPLHGRPVLHHIDIDKNASIKALKESLAKKHPGADANRLWMAEIYSHKVYKIFDDGSSLSEHSIAGNDYIFVYELEQVPKNPARKSYNSWNSVNAVPTDGMDAPQAEVFSVPVFQRTPDRNSSYSLTSYPLYITVSREEAKDYDVILKKVLAAVANTTSRQILKEFEDDPDANRIEEVEDEDQDQDHNGSEESAGVSDHSAQSEEGYVKVDQHNHDATMTNGNTEDEADETSEVYIPTNYMDPNYYLSPALRHQLFDLRFGQGKGGMHCSDGITSGVKEDTIRPMLTRVKRPSRRSSMQSSSSSAESTPGTPSTDGQADEESQAEDDENPYYIRLGEGIVLDWKAEGFDSLYGGDANIEDDLRGHPTCDDVGRRGVKVFEDPEQDAKKAKRELRKKKGVLLDDCFDVTSQPEVLSEDNAWYCNRCKELRRATKTLEIWTLPDILVVHLKRFGGNRSFRDKIDLFVDYPITGLDMNNRVGRKEDGKDYTYDLFAVDNHYGGLGGGHYTAMARNFYDGEWYDYNDSMTSKIGGEDRVHSAAAYLLFYRRRSDQPLGPEYLQNLVNEYRNPAAPAEEAEDEDSGEGKLGGRTLSGSGSSSGLAGAGAGVNKNKNNSSRTGLLSAAGGSGAAAEGRLITMTPGMNNNGINSGFTLAHDAGWSFENVDDDADKLLDRVGNASDDAGSVSGQMGDDDNDSGMDVGMTDIGPPSLQNAAAGEEDLYGSSGDAGRGSPLPARRPGFHYDADLERWIPDDDDDQIPVDEIRLPRSEEDDDDDEMEMVEFGRGKKEASDHQEPPDLYD</sequence>
<dbReference type="OrthoDB" id="952271at2759"/>
<comment type="catalytic activity">
    <reaction evidence="1">
        <text>Thiol-dependent hydrolysis of ester, thioester, amide, peptide and isopeptide bonds formed by the C-terminal Gly of ubiquitin (a 76-residue protein attached to proteins as an intracellular targeting signal).</text>
        <dbReference type="EC" id="3.4.19.12"/>
    </reaction>
</comment>
<dbReference type="EC" id="3.4.19.12" evidence="3"/>
<evidence type="ECO:0000313" key="12">
    <source>
        <dbReference type="Proteomes" id="UP000799539"/>
    </source>
</evidence>
<feature type="compositionally biased region" description="Low complexity" evidence="8">
    <location>
        <begin position="1277"/>
        <end position="1312"/>
    </location>
</feature>
<feature type="compositionally biased region" description="Low complexity" evidence="8">
    <location>
        <begin position="36"/>
        <end position="45"/>
    </location>
</feature>
<feature type="compositionally biased region" description="Basic and acidic residues" evidence="8">
    <location>
        <begin position="1428"/>
        <end position="1439"/>
    </location>
</feature>
<dbReference type="InterPro" id="IPR006615">
    <property type="entry name" value="Pept_C19_DUSP"/>
</dbReference>
<dbReference type="Gene3D" id="3.30.2230.10">
    <property type="entry name" value="DUSP-like"/>
    <property type="match status" value="1"/>
</dbReference>
<dbReference type="Proteomes" id="UP000799539">
    <property type="component" value="Unassembled WGS sequence"/>
</dbReference>
<dbReference type="PROSITE" id="PS51283">
    <property type="entry name" value="DUSP"/>
    <property type="match status" value="1"/>
</dbReference>
<evidence type="ECO:0000256" key="1">
    <source>
        <dbReference type="ARBA" id="ARBA00000707"/>
    </source>
</evidence>
<dbReference type="GO" id="GO:0004843">
    <property type="term" value="F:cysteine-type deubiquitinase activity"/>
    <property type="evidence" value="ECO:0007669"/>
    <property type="project" value="UniProtKB-EC"/>
</dbReference>
<feature type="region of interest" description="Disordered" evidence="8">
    <location>
        <begin position="1"/>
        <end position="97"/>
    </location>
</feature>
<reference evidence="11" key="1">
    <citation type="journal article" date="2020" name="Stud. Mycol.">
        <title>101 Dothideomycetes genomes: a test case for predicting lifestyles and emergence of pathogens.</title>
        <authorList>
            <person name="Haridas S."/>
            <person name="Albert R."/>
            <person name="Binder M."/>
            <person name="Bloem J."/>
            <person name="Labutti K."/>
            <person name="Salamov A."/>
            <person name="Andreopoulos B."/>
            <person name="Baker S."/>
            <person name="Barry K."/>
            <person name="Bills G."/>
            <person name="Bluhm B."/>
            <person name="Cannon C."/>
            <person name="Castanera R."/>
            <person name="Culley D."/>
            <person name="Daum C."/>
            <person name="Ezra D."/>
            <person name="Gonzalez J."/>
            <person name="Henrissat B."/>
            <person name="Kuo A."/>
            <person name="Liang C."/>
            <person name="Lipzen A."/>
            <person name="Lutzoni F."/>
            <person name="Magnuson J."/>
            <person name="Mondo S."/>
            <person name="Nolan M."/>
            <person name="Ohm R."/>
            <person name="Pangilinan J."/>
            <person name="Park H.-J."/>
            <person name="Ramirez L."/>
            <person name="Alfaro M."/>
            <person name="Sun H."/>
            <person name="Tritt A."/>
            <person name="Yoshinaga Y."/>
            <person name="Zwiers L.-H."/>
            <person name="Turgeon B."/>
            <person name="Goodwin S."/>
            <person name="Spatafora J."/>
            <person name="Crous P."/>
            <person name="Grigoriev I."/>
        </authorList>
    </citation>
    <scope>NUCLEOTIDE SEQUENCE</scope>
    <source>
        <strain evidence="11">SCOH1-5</strain>
    </source>
</reference>
<comment type="similarity">
    <text evidence="2">Belongs to the peptidase C19 family.</text>
</comment>
<feature type="compositionally biased region" description="Polar residues" evidence="8">
    <location>
        <begin position="460"/>
        <end position="469"/>
    </location>
</feature>
<accession>A0A6A6FL23</accession>
<gene>
    <name evidence="11" type="ORF">CERZMDRAFT_66770</name>
</gene>
<keyword evidence="5" id="KW-0833">Ubl conjugation pathway</keyword>
<evidence type="ECO:0000256" key="7">
    <source>
        <dbReference type="ARBA" id="ARBA00022807"/>
    </source>
</evidence>
<feature type="domain" description="DUSP" evidence="10">
    <location>
        <begin position="113"/>
        <end position="238"/>
    </location>
</feature>
<dbReference type="GO" id="GO:0016579">
    <property type="term" value="P:protein deubiquitination"/>
    <property type="evidence" value="ECO:0007669"/>
    <property type="project" value="InterPro"/>
</dbReference>
<dbReference type="InterPro" id="IPR028889">
    <property type="entry name" value="USP"/>
</dbReference>
<dbReference type="PROSITE" id="PS50235">
    <property type="entry name" value="USP_3"/>
    <property type="match status" value="1"/>
</dbReference>
<dbReference type="PANTHER" id="PTHR21646">
    <property type="entry name" value="UBIQUITIN CARBOXYL-TERMINAL HYDROLASE"/>
    <property type="match status" value="1"/>
</dbReference>
<evidence type="ECO:0000256" key="4">
    <source>
        <dbReference type="ARBA" id="ARBA00022670"/>
    </source>
</evidence>
<feature type="region of interest" description="Disordered" evidence="8">
    <location>
        <begin position="1364"/>
        <end position="1488"/>
    </location>
</feature>
<dbReference type="InterPro" id="IPR018200">
    <property type="entry name" value="USP_CS"/>
</dbReference>
<feature type="region of interest" description="Disordered" evidence="8">
    <location>
        <begin position="962"/>
        <end position="1021"/>
    </location>
</feature>
<dbReference type="PROSITE" id="PS00972">
    <property type="entry name" value="USP_1"/>
    <property type="match status" value="1"/>
</dbReference>
<evidence type="ECO:0000313" key="11">
    <source>
        <dbReference type="EMBL" id="KAF2214073.1"/>
    </source>
</evidence>
<keyword evidence="4" id="KW-0645">Protease</keyword>
<dbReference type="PROSITE" id="PS00973">
    <property type="entry name" value="USP_2"/>
    <property type="match status" value="1"/>
</dbReference>
<dbReference type="InterPro" id="IPR050185">
    <property type="entry name" value="Ub_carboxyl-term_hydrolase"/>
</dbReference>
<dbReference type="SUPFAM" id="SSF143791">
    <property type="entry name" value="DUSP-like"/>
    <property type="match status" value="1"/>
</dbReference>
<feature type="compositionally biased region" description="Low complexity" evidence="8">
    <location>
        <begin position="363"/>
        <end position="372"/>
    </location>
</feature>